<protein>
    <submittedName>
        <fullName evidence="3">Uncharacterized protein</fullName>
    </submittedName>
</protein>
<evidence type="ECO:0000313" key="4">
    <source>
        <dbReference type="Proteomes" id="UP000193738"/>
    </source>
</evidence>
<keyword evidence="2" id="KW-0472">Membrane</keyword>
<comment type="caution">
    <text evidence="3">The sequence shown here is derived from an EMBL/GenBank/DDBJ whole genome shotgun (WGS) entry which is preliminary data.</text>
</comment>
<feature type="transmembrane region" description="Helical" evidence="2">
    <location>
        <begin position="33"/>
        <end position="54"/>
    </location>
</feature>
<evidence type="ECO:0000313" key="3">
    <source>
        <dbReference type="EMBL" id="ORV74452.1"/>
    </source>
</evidence>
<feature type="region of interest" description="Disordered" evidence="1">
    <location>
        <begin position="69"/>
        <end position="88"/>
    </location>
</feature>
<accession>A0A1X1VXI4</accession>
<keyword evidence="2" id="KW-0812">Transmembrane</keyword>
<keyword evidence="4" id="KW-1185">Reference proteome</keyword>
<dbReference type="EMBL" id="LQOX01000059">
    <property type="protein sequence ID" value="ORV74452.1"/>
    <property type="molecule type" value="Genomic_DNA"/>
</dbReference>
<gene>
    <name evidence="3" type="ORF">AWC07_25195</name>
</gene>
<keyword evidence="2" id="KW-1133">Transmembrane helix</keyword>
<name>A0A1X1VXI4_MYCGS</name>
<sequence length="96" mass="10659">MILVPVPLGGYHAWLTVPDTVGMNGWYLVSTSMTVYPVMGHLLYLVAVTISHLCHETGQFPRERCSEERAAEVPQTGGHQHQHAARPADWVIVPSR</sequence>
<organism evidence="3 4">
    <name type="scientific">Mycobacterium gastri</name>
    <dbReference type="NCBI Taxonomy" id="1777"/>
    <lineage>
        <taxon>Bacteria</taxon>
        <taxon>Bacillati</taxon>
        <taxon>Actinomycetota</taxon>
        <taxon>Actinomycetes</taxon>
        <taxon>Mycobacteriales</taxon>
        <taxon>Mycobacteriaceae</taxon>
        <taxon>Mycobacterium</taxon>
    </lineage>
</organism>
<dbReference type="RefSeq" id="WP_036411810.1">
    <property type="nucleotide sequence ID" value="NZ_LQOX01000059.1"/>
</dbReference>
<evidence type="ECO:0000256" key="1">
    <source>
        <dbReference type="SAM" id="MobiDB-lite"/>
    </source>
</evidence>
<dbReference type="Proteomes" id="UP000193738">
    <property type="component" value="Unassembled WGS sequence"/>
</dbReference>
<evidence type="ECO:0000256" key="2">
    <source>
        <dbReference type="SAM" id="Phobius"/>
    </source>
</evidence>
<dbReference type="AlphaFoldDB" id="A0A1X1VXI4"/>
<reference evidence="3 4" key="1">
    <citation type="submission" date="2016-01" db="EMBL/GenBank/DDBJ databases">
        <title>The new phylogeny of the genus Mycobacterium.</title>
        <authorList>
            <person name="Tarcisio F."/>
            <person name="Conor M."/>
            <person name="Antonella G."/>
            <person name="Elisabetta G."/>
            <person name="Giulia F.S."/>
            <person name="Sara T."/>
            <person name="Anna F."/>
            <person name="Clotilde B."/>
            <person name="Roberto B."/>
            <person name="Veronica D.S."/>
            <person name="Fabio R."/>
            <person name="Monica P."/>
            <person name="Olivier J."/>
            <person name="Enrico T."/>
            <person name="Nicola S."/>
        </authorList>
    </citation>
    <scope>NUCLEOTIDE SEQUENCE [LARGE SCALE GENOMIC DNA]</scope>
    <source>
        <strain evidence="3 4">DSM 43505</strain>
    </source>
</reference>
<proteinExistence type="predicted"/>